<dbReference type="AlphaFoldDB" id="A0ABD5RCD7"/>
<dbReference type="Pfam" id="PF13360">
    <property type="entry name" value="PQQ_2"/>
    <property type="match status" value="3"/>
</dbReference>
<evidence type="ECO:0000313" key="2">
    <source>
        <dbReference type="EMBL" id="MFC5367696.1"/>
    </source>
</evidence>
<keyword evidence="3" id="KW-1185">Reference proteome</keyword>
<protein>
    <submittedName>
        <fullName evidence="2">PQQ-binding-like beta-propeller repeat protein</fullName>
    </submittedName>
</protein>
<dbReference type="Gene3D" id="2.40.10.480">
    <property type="match status" value="3"/>
</dbReference>
<name>A0ABD5RCD7_9EURY</name>
<reference evidence="2 3" key="1">
    <citation type="journal article" date="2019" name="Int. J. Syst. Evol. Microbiol.">
        <title>The Global Catalogue of Microorganisms (GCM) 10K type strain sequencing project: providing services to taxonomists for standard genome sequencing and annotation.</title>
        <authorList>
            <consortium name="The Broad Institute Genomics Platform"/>
            <consortium name="The Broad Institute Genome Sequencing Center for Infectious Disease"/>
            <person name="Wu L."/>
            <person name="Ma J."/>
        </authorList>
    </citation>
    <scope>NUCLEOTIDE SEQUENCE [LARGE SCALE GENOMIC DNA]</scope>
    <source>
        <strain evidence="2 3">CGMCC 1.12237</strain>
    </source>
</reference>
<evidence type="ECO:0000259" key="1">
    <source>
        <dbReference type="Pfam" id="PF13360"/>
    </source>
</evidence>
<proteinExistence type="predicted"/>
<dbReference type="PROSITE" id="PS51257">
    <property type="entry name" value="PROKAR_LIPOPROTEIN"/>
    <property type="match status" value="1"/>
</dbReference>
<dbReference type="InterPro" id="IPR006311">
    <property type="entry name" value="TAT_signal"/>
</dbReference>
<dbReference type="EMBL" id="JBHSKX010000002">
    <property type="protein sequence ID" value="MFC5367696.1"/>
    <property type="molecule type" value="Genomic_DNA"/>
</dbReference>
<dbReference type="InterPro" id="IPR011047">
    <property type="entry name" value="Quinoprotein_ADH-like_sf"/>
</dbReference>
<dbReference type="InterPro" id="IPR018391">
    <property type="entry name" value="PQQ_b-propeller_rpt"/>
</dbReference>
<dbReference type="RefSeq" id="WP_227229941.1">
    <property type="nucleotide sequence ID" value="NZ_JAJCVJ010000002.1"/>
</dbReference>
<gene>
    <name evidence="2" type="ORF">ACFPJ5_12200</name>
</gene>
<dbReference type="InterPro" id="IPR002372">
    <property type="entry name" value="PQQ_rpt_dom"/>
</dbReference>
<feature type="domain" description="Pyrrolo-quinoline quinone repeat" evidence="1">
    <location>
        <begin position="82"/>
        <end position="183"/>
    </location>
</feature>
<dbReference type="Gene3D" id="2.130.10.10">
    <property type="entry name" value="YVTN repeat-like/Quinoprotein amine dehydrogenase"/>
    <property type="match status" value="1"/>
</dbReference>
<dbReference type="SUPFAM" id="SSF50998">
    <property type="entry name" value="Quinoprotein alcohol dehydrogenase-like"/>
    <property type="match status" value="1"/>
</dbReference>
<organism evidence="2 3">
    <name type="scientific">Salinirubrum litoreum</name>
    <dbReference type="NCBI Taxonomy" id="1126234"/>
    <lineage>
        <taxon>Archaea</taxon>
        <taxon>Methanobacteriati</taxon>
        <taxon>Methanobacteriota</taxon>
        <taxon>Stenosarchaea group</taxon>
        <taxon>Halobacteria</taxon>
        <taxon>Halobacteriales</taxon>
        <taxon>Haloferacaceae</taxon>
        <taxon>Salinirubrum</taxon>
    </lineage>
</organism>
<feature type="domain" description="Pyrrolo-quinoline quinone repeat" evidence="1">
    <location>
        <begin position="187"/>
        <end position="288"/>
    </location>
</feature>
<accession>A0ABD5RCD7</accession>
<dbReference type="PROSITE" id="PS51318">
    <property type="entry name" value="TAT"/>
    <property type="match status" value="1"/>
</dbReference>
<dbReference type="Proteomes" id="UP001596201">
    <property type="component" value="Unassembled WGS sequence"/>
</dbReference>
<dbReference type="SMART" id="SM00564">
    <property type="entry name" value="PQQ"/>
    <property type="match status" value="6"/>
</dbReference>
<comment type="caution">
    <text evidence="2">The sequence shown here is derived from an EMBL/GenBank/DDBJ whole genome shotgun (WGS) entry which is preliminary data.</text>
</comment>
<dbReference type="InterPro" id="IPR015943">
    <property type="entry name" value="WD40/YVTN_repeat-like_dom_sf"/>
</dbReference>
<sequence>MPSRRSVLAAAGLAGLGSFAGCAGVVGRPAPDDPPPAETPPLDAERQVYGSDGQWSSFGCNAGNTRSVHGIHAGEAPVDDVTEQWRVPVSRSQLRAPIVADGRVFLPERDGLRVLDAESGAELWRAQGVETAPVVRDGTVYVADRAAPAVRALSAADGTEQWTTETTTAPAGPSMYPGQPLLVGVGERIVAFDPATGAVAWERGLFGRVLDHPPIWQGYFVAVATDAGEVAVLTTDDGRGHWRVSLPAPPTGPPSADSDAVYVTCRDGVTYALGGDSGSGTGRVWSVDTGWTPHGLGIERGLVVAGTTSEVHAVDSDSGAVRWRHALGDWRHTAPAFGRDTLFVGGDRLWALDPTAGSELSRGPAVRFERSFHGRVGPGPVLNDGTLYVVAETGPESAHLLALA</sequence>
<evidence type="ECO:0000313" key="3">
    <source>
        <dbReference type="Proteomes" id="UP001596201"/>
    </source>
</evidence>
<dbReference type="PANTHER" id="PTHR34512">
    <property type="entry name" value="CELL SURFACE PROTEIN"/>
    <property type="match status" value="1"/>
</dbReference>
<feature type="domain" description="Pyrrolo-quinoline quinone repeat" evidence="1">
    <location>
        <begin position="309"/>
        <end position="394"/>
    </location>
</feature>
<dbReference type="PANTHER" id="PTHR34512:SF30">
    <property type="entry name" value="OUTER MEMBRANE PROTEIN ASSEMBLY FACTOR BAMB"/>
    <property type="match status" value="1"/>
</dbReference>